<evidence type="ECO:0000256" key="1">
    <source>
        <dbReference type="SAM" id="SignalP"/>
    </source>
</evidence>
<name>A0A4U6UKI8_SETVI</name>
<accession>A0A4U6UKI8</accession>
<evidence type="ECO:0000313" key="3">
    <source>
        <dbReference type="Proteomes" id="UP000298652"/>
    </source>
</evidence>
<dbReference type="PROSITE" id="PS51318">
    <property type="entry name" value="TAT"/>
    <property type="match status" value="1"/>
</dbReference>
<feature type="signal peptide" evidence="1">
    <location>
        <begin position="1"/>
        <end position="22"/>
    </location>
</feature>
<feature type="chain" id="PRO_5020389489" evidence="1">
    <location>
        <begin position="23"/>
        <end position="267"/>
    </location>
</feature>
<evidence type="ECO:0000313" key="2">
    <source>
        <dbReference type="EMBL" id="TKW14763.1"/>
    </source>
</evidence>
<keyword evidence="3" id="KW-1185">Reference proteome</keyword>
<keyword evidence="1" id="KW-0732">Signal</keyword>
<dbReference type="Gramene" id="TKW14763">
    <property type="protein sequence ID" value="TKW14763"/>
    <property type="gene ID" value="SEVIR_5G187900v2"/>
</dbReference>
<reference evidence="2" key="1">
    <citation type="submission" date="2019-03" db="EMBL/GenBank/DDBJ databases">
        <title>WGS assembly of Setaria viridis.</title>
        <authorList>
            <person name="Huang P."/>
            <person name="Jenkins J."/>
            <person name="Grimwood J."/>
            <person name="Barry K."/>
            <person name="Healey A."/>
            <person name="Mamidi S."/>
            <person name="Sreedasyam A."/>
            <person name="Shu S."/>
            <person name="Feldman M."/>
            <person name="Wu J."/>
            <person name="Yu Y."/>
            <person name="Chen C."/>
            <person name="Johnson J."/>
            <person name="Rokhsar D."/>
            <person name="Baxter I."/>
            <person name="Schmutz J."/>
            <person name="Brutnell T."/>
            <person name="Kellogg E."/>
        </authorList>
    </citation>
    <scope>NUCLEOTIDE SEQUENCE [LARGE SCALE GENOMIC DNA]</scope>
</reference>
<dbReference type="InterPro" id="IPR006311">
    <property type="entry name" value="TAT_signal"/>
</dbReference>
<sequence length="267" mass="28483">MAGRRVLLRAAALGLAAATAGSLHAVSKWTPPWPLSPFTPSVKRVLMDSTQGLQAALHGAHSLSGAHLRDVRARAEHDLAVSEVDRAEGGDPAAAADLRLLLALLAARDGRTDESLRLYAEAARDSPFDRRPRALAYHLSLLAGRMDEVARWSASYRRLVPTEIDGSDLPGLESPETSELIRELVVAAALGGVYNVTDPHERWLLIPAARGAVDKGLVAALQDKTLPAVERLQLLALRVYLQAKVWLLVRKAEGDSAGSGAEAAPVS</sequence>
<dbReference type="EMBL" id="CM016556">
    <property type="protein sequence ID" value="TKW14763.1"/>
    <property type="molecule type" value="Genomic_DNA"/>
</dbReference>
<protein>
    <submittedName>
        <fullName evidence="2">Uncharacterized protein</fullName>
    </submittedName>
</protein>
<proteinExistence type="predicted"/>
<gene>
    <name evidence="2" type="ORF">SEVIR_5G187900v2</name>
</gene>
<organism evidence="2 3">
    <name type="scientific">Setaria viridis</name>
    <name type="common">Green bristlegrass</name>
    <name type="synonym">Setaria italica subsp. viridis</name>
    <dbReference type="NCBI Taxonomy" id="4556"/>
    <lineage>
        <taxon>Eukaryota</taxon>
        <taxon>Viridiplantae</taxon>
        <taxon>Streptophyta</taxon>
        <taxon>Embryophyta</taxon>
        <taxon>Tracheophyta</taxon>
        <taxon>Spermatophyta</taxon>
        <taxon>Magnoliopsida</taxon>
        <taxon>Liliopsida</taxon>
        <taxon>Poales</taxon>
        <taxon>Poaceae</taxon>
        <taxon>PACMAD clade</taxon>
        <taxon>Panicoideae</taxon>
        <taxon>Panicodae</taxon>
        <taxon>Paniceae</taxon>
        <taxon>Cenchrinae</taxon>
        <taxon>Setaria</taxon>
    </lineage>
</organism>
<dbReference type="AlphaFoldDB" id="A0A4U6UKI8"/>
<dbReference type="Proteomes" id="UP000298652">
    <property type="component" value="Chromosome 5"/>
</dbReference>